<comment type="caution">
    <text evidence="4">The sequence shown here is derived from an EMBL/GenBank/DDBJ whole genome shotgun (WGS) entry which is preliminary data.</text>
</comment>
<evidence type="ECO:0000256" key="1">
    <source>
        <dbReference type="ARBA" id="ARBA00023125"/>
    </source>
</evidence>
<keyword evidence="2" id="KW-0371">Homeobox</keyword>
<gene>
    <name evidence="4" type="ORF">JRO89_XS14G0076600</name>
</gene>
<keyword evidence="3" id="KW-0539">Nucleus</keyword>
<name>A0ABQ8H4D4_9ROSI</name>
<sequence>MTTTRSSSSSVPLGPFTGYASILMRSRFLKPAQQSLDDFCSGGFYSCEAIILSDFLHHHHHHHHYHIPSSGWISRILNTSRAWLRHVVWTVDIRKTVQNIDVSELVFAHISYPNRFRKSKCWPDRPVFRGLRFVTILNVSSLKFTFIEITCVCGQVSNWFINARVRLWKPMVEETHKLEKQQSQTPSEAANLDVNMPTSADHQLVTTESGKPEIVPTKRPKHKSIVSIASNQSHEEPNIQNSSLRNLSSSQHIGVTGSSSAGGSCVSLALGLHRNIIRNELSKPGTINIACNLDMETGPEAQNPEKDLGRAGN</sequence>
<keyword evidence="5" id="KW-1185">Reference proteome</keyword>
<evidence type="ECO:0000256" key="3">
    <source>
        <dbReference type="ARBA" id="ARBA00023242"/>
    </source>
</evidence>
<dbReference type="Proteomes" id="UP000827721">
    <property type="component" value="Unassembled WGS sequence"/>
</dbReference>
<protein>
    <submittedName>
        <fullName evidence="4">Uncharacterized protein</fullName>
    </submittedName>
</protein>
<reference evidence="4 5" key="1">
    <citation type="submission" date="2021-02" db="EMBL/GenBank/DDBJ databases">
        <title>Plant Genome Project.</title>
        <authorList>
            <person name="Zhang R.-G."/>
        </authorList>
    </citation>
    <scope>NUCLEOTIDE SEQUENCE [LARGE SCALE GENOMIC DNA]</scope>
    <source>
        <tissue evidence="4">Leaves</tissue>
    </source>
</reference>
<evidence type="ECO:0000313" key="5">
    <source>
        <dbReference type="Proteomes" id="UP000827721"/>
    </source>
</evidence>
<organism evidence="4 5">
    <name type="scientific">Xanthoceras sorbifolium</name>
    <dbReference type="NCBI Taxonomy" id="99658"/>
    <lineage>
        <taxon>Eukaryota</taxon>
        <taxon>Viridiplantae</taxon>
        <taxon>Streptophyta</taxon>
        <taxon>Embryophyta</taxon>
        <taxon>Tracheophyta</taxon>
        <taxon>Spermatophyta</taxon>
        <taxon>Magnoliopsida</taxon>
        <taxon>eudicotyledons</taxon>
        <taxon>Gunneridae</taxon>
        <taxon>Pentapetalae</taxon>
        <taxon>rosids</taxon>
        <taxon>malvids</taxon>
        <taxon>Sapindales</taxon>
        <taxon>Sapindaceae</taxon>
        <taxon>Xanthoceroideae</taxon>
        <taxon>Xanthoceras</taxon>
    </lineage>
</organism>
<evidence type="ECO:0000256" key="2">
    <source>
        <dbReference type="ARBA" id="ARBA00023155"/>
    </source>
</evidence>
<dbReference type="PANTHER" id="PTHR11850">
    <property type="entry name" value="HOMEOBOX PROTEIN TRANSCRIPTION FACTORS"/>
    <property type="match status" value="1"/>
</dbReference>
<evidence type="ECO:0000313" key="4">
    <source>
        <dbReference type="EMBL" id="KAH7548166.1"/>
    </source>
</evidence>
<dbReference type="InterPro" id="IPR050224">
    <property type="entry name" value="TALE_homeobox"/>
</dbReference>
<keyword evidence="1" id="KW-0238">DNA-binding</keyword>
<proteinExistence type="predicted"/>
<accession>A0ABQ8H4D4</accession>
<dbReference type="EMBL" id="JAFEMO010000014">
    <property type="protein sequence ID" value="KAH7548166.1"/>
    <property type="molecule type" value="Genomic_DNA"/>
</dbReference>
<dbReference type="Gene3D" id="1.10.10.60">
    <property type="entry name" value="Homeodomain-like"/>
    <property type="match status" value="1"/>
</dbReference>